<accession>A0A9X9LMR5</accession>
<dbReference type="Proteomes" id="UP000269945">
    <property type="component" value="Unassembled WGS sequence"/>
</dbReference>
<sequence length="37" mass="3972">MSSSLANPPSSAWAGQRELGQGGEGDWMAGWKAHLWD</sequence>
<evidence type="ECO:0000313" key="3">
    <source>
        <dbReference type="Proteomes" id="UP000269945"/>
    </source>
</evidence>
<evidence type="ECO:0000256" key="1">
    <source>
        <dbReference type="SAM" id="MobiDB-lite"/>
    </source>
</evidence>
<dbReference type="EMBL" id="CYRY02008293">
    <property type="protein sequence ID" value="VCW77037.1"/>
    <property type="molecule type" value="Genomic_DNA"/>
</dbReference>
<reference evidence="2 3" key="1">
    <citation type="submission" date="2018-10" db="EMBL/GenBank/DDBJ databases">
        <authorList>
            <person name="Ekblom R."/>
            <person name="Jareborg N."/>
        </authorList>
    </citation>
    <scope>NUCLEOTIDE SEQUENCE [LARGE SCALE GENOMIC DNA]</scope>
    <source>
        <tissue evidence="2">Muscle</tissue>
    </source>
</reference>
<dbReference type="AlphaFoldDB" id="A0A9X9LMR5"/>
<evidence type="ECO:0000313" key="2">
    <source>
        <dbReference type="EMBL" id="VCW77037.1"/>
    </source>
</evidence>
<protein>
    <submittedName>
        <fullName evidence="2">Uncharacterized protein</fullName>
    </submittedName>
</protein>
<organism evidence="2 3">
    <name type="scientific">Gulo gulo</name>
    <name type="common">Wolverine</name>
    <name type="synonym">Gluton</name>
    <dbReference type="NCBI Taxonomy" id="48420"/>
    <lineage>
        <taxon>Eukaryota</taxon>
        <taxon>Metazoa</taxon>
        <taxon>Chordata</taxon>
        <taxon>Craniata</taxon>
        <taxon>Vertebrata</taxon>
        <taxon>Euteleostomi</taxon>
        <taxon>Mammalia</taxon>
        <taxon>Eutheria</taxon>
        <taxon>Laurasiatheria</taxon>
        <taxon>Carnivora</taxon>
        <taxon>Caniformia</taxon>
        <taxon>Musteloidea</taxon>
        <taxon>Mustelidae</taxon>
        <taxon>Guloninae</taxon>
        <taxon>Gulo</taxon>
    </lineage>
</organism>
<comment type="caution">
    <text evidence="2">The sequence shown here is derived from an EMBL/GenBank/DDBJ whole genome shotgun (WGS) entry which is preliminary data.</text>
</comment>
<gene>
    <name evidence="2" type="ORF">BN2614_LOCUS1</name>
</gene>
<feature type="compositionally biased region" description="Polar residues" evidence="1">
    <location>
        <begin position="1"/>
        <end position="10"/>
    </location>
</feature>
<name>A0A9X9LMR5_GULGU</name>
<keyword evidence="3" id="KW-1185">Reference proteome</keyword>
<proteinExistence type="predicted"/>
<feature type="region of interest" description="Disordered" evidence="1">
    <location>
        <begin position="1"/>
        <end position="37"/>
    </location>
</feature>